<dbReference type="Pfam" id="PF00505">
    <property type="entry name" value="HMG_box"/>
    <property type="match status" value="1"/>
</dbReference>
<organism evidence="4 5">
    <name type="scientific">Periplaneta americana</name>
    <name type="common">American cockroach</name>
    <name type="synonym">Blatta americana</name>
    <dbReference type="NCBI Taxonomy" id="6978"/>
    <lineage>
        <taxon>Eukaryota</taxon>
        <taxon>Metazoa</taxon>
        <taxon>Ecdysozoa</taxon>
        <taxon>Arthropoda</taxon>
        <taxon>Hexapoda</taxon>
        <taxon>Insecta</taxon>
        <taxon>Pterygota</taxon>
        <taxon>Neoptera</taxon>
        <taxon>Polyneoptera</taxon>
        <taxon>Dictyoptera</taxon>
        <taxon>Blattodea</taxon>
        <taxon>Blattoidea</taxon>
        <taxon>Blattidae</taxon>
        <taxon>Blattinae</taxon>
        <taxon>Periplaneta</taxon>
    </lineage>
</organism>
<dbReference type="EMBL" id="JAJSOF020000015">
    <property type="protein sequence ID" value="KAJ4440972.1"/>
    <property type="molecule type" value="Genomic_DNA"/>
</dbReference>
<keyword evidence="1 2" id="KW-0238">DNA-binding</keyword>
<reference evidence="4 5" key="1">
    <citation type="journal article" date="2022" name="Allergy">
        <title>Genome assembly and annotation of Periplaneta americana reveal a comprehensive cockroach allergen profile.</title>
        <authorList>
            <person name="Wang L."/>
            <person name="Xiong Q."/>
            <person name="Saelim N."/>
            <person name="Wang L."/>
            <person name="Nong W."/>
            <person name="Wan A.T."/>
            <person name="Shi M."/>
            <person name="Liu X."/>
            <person name="Cao Q."/>
            <person name="Hui J.H.L."/>
            <person name="Sookrung N."/>
            <person name="Leung T.F."/>
            <person name="Tungtrongchitr A."/>
            <person name="Tsui S.K.W."/>
        </authorList>
    </citation>
    <scope>NUCLEOTIDE SEQUENCE [LARGE SCALE GENOMIC DNA]</scope>
    <source>
        <strain evidence="4">PWHHKU_190912</strain>
    </source>
</reference>
<feature type="domain" description="HMG box" evidence="3">
    <location>
        <begin position="154"/>
        <end position="199"/>
    </location>
</feature>
<dbReference type="SUPFAM" id="SSF47095">
    <property type="entry name" value="HMG-box"/>
    <property type="match status" value="1"/>
</dbReference>
<evidence type="ECO:0000313" key="5">
    <source>
        <dbReference type="Proteomes" id="UP001148838"/>
    </source>
</evidence>
<keyword evidence="5" id="KW-1185">Reference proteome</keyword>
<dbReference type="Proteomes" id="UP001148838">
    <property type="component" value="Unassembled WGS sequence"/>
</dbReference>
<dbReference type="InterPro" id="IPR050342">
    <property type="entry name" value="HMGB"/>
</dbReference>
<accession>A0ABQ8T4Z3</accession>
<evidence type="ECO:0000256" key="2">
    <source>
        <dbReference type="PROSITE-ProRule" id="PRU00267"/>
    </source>
</evidence>
<evidence type="ECO:0000313" key="4">
    <source>
        <dbReference type="EMBL" id="KAJ4440972.1"/>
    </source>
</evidence>
<dbReference type="Gene3D" id="1.10.30.10">
    <property type="entry name" value="High mobility group box domain"/>
    <property type="match status" value="1"/>
</dbReference>
<evidence type="ECO:0000256" key="1">
    <source>
        <dbReference type="ARBA" id="ARBA00023125"/>
    </source>
</evidence>
<dbReference type="PANTHER" id="PTHR48112">
    <property type="entry name" value="HIGH MOBILITY GROUP PROTEIN DSP1"/>
    <property type="match status" value="1"/>
</dbReference>
<name>A0ABQ8T4Z3_PERAM</name>
<dbReference type="CDD" id="cd00084">
    <property type="entry name" value="HMG-box_SF"/>
    <property type="match status" value="1"/>
</dbReference>
<dbReference type="InterPro" id="IPR009071">
    <property type="entry name" value="HMG_box_dom"/>
</dbReference>
<protein>
    <recommendedName>
        <fullName evidence="3">HMG box domain-containing protein</fullName>
    </recommendedName>
</protein>
<proteinExistence type="predicted"/>
<sequence>MSGENEIVRGPTLVFAQYAVDSAFLSDKEDVHKKPGAGRSQSASDDVHVNTAYALYSSSTYYHSYHVLKTVLEVDSERVTATTTLPLNDNGTSSAVGTHYCLRFCAEPGVNMAATAENAVLSNILCSGCDNVAPACYWRSRNVRSRKHTHRRRTKRPLNAFMNFLSHLRKETQGMSCVELAKKAGAMWRNMNEEEKATYNHSLKSSTSGSQSVQQE</sequence>
<dbReference type="PANTHER" id="PTHR48112:SF22">
    <property type="entry name" value="MITOCHONDRIAL TRANSCRIPTION FACTOR A, ISOFORM B"/>
    <property type="match status" value="1"/>
</dbReference>
<gene>
    <name evidence="4" type="ORF">ANN_10821</name>
</gene>
<evidence type="ECO:0000259" key="3">
    <source>
        <dbReference type="PROSITE" id="PS50118"/>
    </source>
</evidence>
<feature type="DNA-binding region" description="HMG box" evidence="2">
    <location>
        <begin position="154"/>
        <end position="199"/>
    </location>
</feature>
<keyword evidence="2" id="KW-0539">Nucleus</keyword>
<dbReference type="InterPro" id="IPR036910">
    <property type="entry name" value="HMG_box_dom_sf"/>
</dbReference>
<comment type="caution">
    <text evidence="4">The sequence shown here is derived from an EMBL/GenBank/DDBJ whole genome shotgun (WGS) entry which is preliminary data.</text>
</comment>
<dbReference type="PROSITE" id="PS50118">
    <property type="entry name" value="HMG_BOX_2"/>
    <property type="match status" value="1"/>
</dbReference>